<evidence type="ECO:0000256" key="7">
    <source>
        <dbReference type="ARBA" id="ARBA00023136"/>
    </source>
</evidence>
<keyword evidence="2 9" id="KW-0813">Transport</keyword>
<evidence type="ECO:0000256" key="2">
    <source>
        <dbReference type="ARBA" id="ARBA00022448"/>
    </source>
</evidence>
<dbReference type="STRING" id="643674.PAEH1_07865"/>
<evidence type="ECO:0000313" key="11">
    <source>
        <dbReference type="EMBL" id="AQS51489.1"/>
    </source>
</evidence>
<comment type="subunit">
    <text evidence="9">The complex comprises the extracytoplasmic solute receptor protein and the two transmembrane proteins.</text>
</comment>
<dbReference type="GO" id="GO:0015740">
    <property type="term" value="P:C4-dicarboxylate transport"/>
    <property type="evidence" value="ECO:0007669"/>
    <property type="project" value="TreeGrafter"/>
</dbReference>
<feature type="transmembrane region" description="Helical" evidence="9">
    <location>
        <begin position="103"/>
        <end position="124"/>
    </location>
</feature>
<dbReference type="GO" id="GO:0022857">
    <property type="term" value="F:transmembrane transporter activity"/>
    <property type="evidence" value="ECO:0007669"/>
    <property type="project" value="UniProtKB-UniRule"/>
</dbReference>
<dbReference type="KEGG" id="phn:PAEH1_07865"/>
<feature type="transmembrane region" description="Helical" evidence="9">
    <location>
        <begin position="144"/>
        <end position="164"/>
    </location>
</feature>
<comment type="function">
    <text evidence="9">Part of the tripartite ATP-independent periplasmic (TRAP) transport system.</text>
</comment>
<sequence>MAESELEASAWAKPTDLLGRFLYAVSVGLALVGAAILFTVCALSAYSVLGRWLFSEPVLGDVELVQMGAALSIAACLPYAQMRNAHIIVDFFTLKAPPAIKRGLDIGAALLLAVCAAVLGWRSVVGGIESYHYGESSMILAWPLWWSFLMLGPGFFLLSLTSLYTAGRLIHPPKGAA</sequence>
<reference evidence="11 12" key="1">
    <citation type="submission" date="2017-01" db="EMBL/GenBank/DDBJ databases">
        <title>Complete Genome Sequence of Paenalcaligenes hominis, Isolated from a paraplegic Patient with neurogenic bladder.</title>
        <authorList>
            <person name="Mukhopadhyay R."/>
            <person name="Joaquin J."/>
            <person name="Hogue R."/>
            <person name="Kilaru A."/>
            <person name="Jospin G."/>
            <person name="Mars K."/>
            <person name="Eisen J.A."/>
            <person name="Chaturvedi V."/>
        </authorList>
    </citation>
    <scope>NUCLEOTIDE SEQUENCE [LARGE SCALE GENOMIC DNA]</scope>
    <source>
        <strain evidence="11 12">15S00501</strain>
    </source>
</reference>
<evidence type="ECO:0000259" key="10">
    <source>
        <dbReference type="Pfam" id="PF04290"/>
    </source>
</evidence>
<feature type="domain" description="Tripartite ATP-independent periplasmic transporters DctQ component" evidence="10">
    <location>
        <begin position="41"/>
        <end position="169"/>
    </location>
</feature>
<dbReference type="AlphaFoldDB" id="A0A1U9K0L2"/>
<dbReference type="PANTHER" id="PTHR35011">
    <property type="entry name" value="2,3-DIKETO-L-GULONATE TRAP TRANSPORTER SMALL PERMEASE PROTEIN YIAM"/>
    <property type="match status" value="1"/>
</dbReference>
<dbReference type="Pfam" id="PF04290">
    <property type="entry name" value="DctQ"/>
    <property type="match status" value="1"/>
</dbReference>
<feature type="transmembrane region" description="Helical" evidence="9">
    <location>
        <begin position="21"/>
        <end position="49"/>
    </location>
</feature>
<protein>
    <recommendedName>
        <fullName evidence="9">TRAP transporter small permease protein</fullName>
    </recommendedName>
</protein>
<dbReference type="Proteomes" id="UP000189369">
    <property type="component" value="Chromosome"/>
</dbReference>
<evidence type="ECO:0000313" key="12">
    <source>
        <dbReference type="Proteomes" id="UP000189369"/>
    </source>
</evidence>
<dbReference type="OrthoDB" id="6900059at2"/>
<evidence type="ECO:0000256" key="3">
    <source>
        <dbReference type="ARBA" id="ARBA00022475"/>
    </source>
</evidence>
<dbReference type="EMBL" id="CP019697">
    <property type="protein sequence ID" value="AQS51489.1"/>
    <property type="molecule type" value="Genomic_DNA"/>
</dbReference>
<organism evidence="11 12">
    <name type="scientific">Paenalcaligenes hominis</name>
    <dbReference type="NCBI Taxonomy" id="643674"/>
    <lineage>
        <taxon>Bacteria</taxon>
        <taxon>Pseudomonadati</taxon>
        <taxon>Pseudomonadota</taxon>
        <taxon>Betaproteobacteria</taxon>
        <taxon>Burkholderiales</taxon>
        <taxon>Alcaligenaceae</taxon>
        <taxon>Paenalcaligenes</taxon>
    </lineage>
</organism>
<keyword evidence="3" id="KW-1003">Cell membrane</keyword>
<evidence type="ECO:0000256" key="1">
    <source>
        <dbReference type="ARBA" id="ARBA00004429"/>
    </source>
</evidence>
<keyword evidence="4 9" id="KW-0997">Cell inner membrane</keyword>
<gene>
    <name evidence="11" type="ORF">PAEH1_07865</name>
</gene>
<evidence type="ECO:0000256" key="6">
    <source>
        <dbReference type="ARBA" id="ARBA00022989"/>
    </source>
</evidence>
<dbReference type="GO" id="GO:0005886">
    <property type="term" value="C:plasma membrane"/>
    <property type="evidence" value="ECO:0007669"/>
    <property type="project" value="UniProtKB-SubCell"/>
</dbReference>
<proteinExistence type="inferred from homology"/>
<dbReference type="InterPro" id="IPR007387">
    <property type="entry name" value="TRAP_DctQ"/>
</dbReference>
<feature type="transmembrane region" description="Helical" evidence="9">
    <location>
        <begin position="64"/>
        <end position="82"/>
    </location>
</feature>
<evidence type="ECO:0000256" key="9">
    <source>
        <dbReference type="RuleBase" id="RU369079"/>
    </source>
</evidence>
<dbReference type="InterPro" id="IPR055348">
    <property type="entry name" value="DctQ"/>
</dbReference>
<comment type="subcellular location">
    <subcellularLocation>
        <location evidence="1 9">Cell inner membrane</location>
        <topology evidence="1 9">Multi-pass membrane protein</topology>
    </subcellularLocation>
</comment>
<name>A0A1U9K0L2_9BURK</name>
<keyword evidence="5 9" id="KW-0812">Transmembrane</keyword>
<evidence type="ECO:0000256" key="8">
    <source>
        <dbReference type="ARBA" id="ARBA00038436"/>
    </source>
</evidence>
<accession>A0A1U9K0L2</accession>
<keyword evidence="7 9" id="KW-0472">Membrane</keyword>
<comment type="similarity">
    <text evidence="8 9">Belongs to the TRAP transporter small permease family.</text>
</comment>
<dbReference type="PANTHER" id="PTHR35011:SF10">
    <property type="entry name" value="TRAP TRANSPORTER SMALL PERMEASE PROTEIN"/>
    <property type="match status" value="1"/>
</dbReference>
<evidence type="ECO:0000256" key="4">
    <source>
        <dbReference type="ARBA" id="ARBA00022519"/>
    </source>
</evidence>
<evidence type="ECO:0000256" key="5">
    <source>
        <dbReference type="ARBA" id="ARBA00022692"/>
    </source>
</evidence>
<keyword evidence="6 9" id="KW-1133">Transmembrane helix</keyword>